<reference evidence="1" key="1">
    <citation type="submission" date="2022-06" db="EMBL/GenBank/DDBJ databases">
        <title>Uncovering the hologenomic basis of an extraordinary plant invasion.</title>
        <authorList>
            <person name="Bieker V.C."/>
            <person name="Martin M.D."/>
            <person name="Gilbert T."/>
            <person name="Hodgins K."/>
            <person name="Battlay P."/>
            <person name="Petersen B."/>
            <person name="Wilson J."/>
        </authorList>
    </citation>
    <scope>NUCLEOTIDE SEQUENCE</scope>
    <source>
        <strain evidence="1">AA19_3_7</strain>
        <tissue evidence="1">Leaf</tissue>
    </source>
</reference>
<sequence>MCRFYLPDIDVSSSVMVAQLLNGKKLKATHPCLEPSTDELVSDGVLWLSKSVTDRRLWNIWKYFDDIQVRGLMHLPPRPSTAEADLTVPFQMSESLNDIASTRGLGKALAREFLLSEDQFDCVALRAL</sequence>
<organism evidence="1 2">
    <name type="scientific">Ambrosia artemisiifolia</name>
    <name type="common">Common ragweed</name>
    <dbReference type="NCBI Taxonomy" id="4212"/>
    <lineage>
        <taxon>Eukaryota</taxon>
        <taxon>Viridiplantae</taxon>
        <taxon>Streptophyta</taxon>
        <taxon>Embryophyta</taxon>
        <taxon>Tracheophyta</taxon>
        <taxon>Spermatophyta</taxon>
        <taxon>Magnoliopsida</taxon>
        <taxon>eudicotyledons</taxon>
        <taxon>Gunneridae</taxon>
        <taxon>Pentapetalae</taxon>
        <taxon>asterids</taxon>
        <taxon>campanulids</taxon>
        <taxon>Asterales</taxon>
        <taxon>Asteraceae</taxon>
        <taxon>Asteroideae</taxon>
        <taxon>Heliantheae alliance</taxon>
        <taxon>Heliantheae</taxon>
        <taxon>Ambrosia</taxon>
    </lineage>
</organism>
<protein>
    <submittedName>
        <fullName evidence="1">Uncharacterized protein</fullName>
    </submittedName>
</protein>
<proteinExistence type="predicted"/>
<keyword evidence="2" id="KW-1185">Reference proteome</keyword>
<name>A0AAD5CS99_AMBAR</name>
<gene>
    <name evidence="1" type="ORF">M8C21_018131</name>
</gene>
<dbReference type="Proteomes" id="UP001206925">
    <property type="component" value="Unassembled WGS sequence"/>
</dbReference>
<accession>A0AAD5CS99</accession>
<comment type="caution">
    <text evidence="1">The sequence shown here is derived from an EMBL/GenBank/DDBJ whole genome shotgun (WGS) entry which is preliminary data.</text>
</comment>
<evidence type="ECO:0000313" key="1">
    <source>
        <dbReference type="EMBL" id="KAI7746909.1"/>
    </source>
</evidence>
<dbReference type="AlphaFoldDB" id="A0AAD5CS99"/>
<dbReference type="EMBL" id="JAMZMK010006879">
    <property type="protein sequence ID" value="KAI7746909.1"/>
    <property type="molecule type" value="Genomic_DNA"/>
</dbReference>
<evidence type="ECO:0000313" key="2">
    <source>
        <dbReference type="Proteomes" id="UP001206925"/>
    </source>
</evidence>